<evidence type="ECO:0000313" key="13">
    <source>
        <dbReference type="RefSeq" id="XP_029117359.1"/>
    </source>
</evidence>
<dbReference type="GO" id="GO:0004664">
    <property type="term" value="F:prephenate dehydratase activity"/>
    <property type="evidence" value="ECO:0007669"/>
    <property type="project" value="InterPro"/>
</dbReference>
<evidence type="ECO:0000256" key="4">
    <source>
        <dbReference type="ARBA" id="ARBA00023239"/>
    </source>
</evidence>
<dbReference type="RefSeq" id="XP_029117359.1">
    <property type="nucleotide sequence ID" value="XM_029261526.1"/>
</dbReference>
<dbReference type="RefSeq" id="XP_029117360.1">
    <property type="nucleotide sequence ID" value="XM_029261527.1"/>
</dbReference>
<evidence type="ECO:0000313" key="8">
    <source>
        <dbReference type="RefSeq" id="XP_029117354.1"/>
    </source>
</evidence>
<sequence length="239" mass="26340">MASTTVACTRQFQWSSAGGEDRRKPSKTPPMIAIRWRHKAFAIASVQGGDIGNGGNNNIGALELNTLFDDLQPEIAFKDTPSLPKPLSVSDVSGSVNGSRLRVAYQVVECWLVDRAVLPIENSLGGSIHCNYDLLLHHKLHIVREVKYAVRHCLLANPGVKKEDLKRVLSHPQALTQCEHTLTKLVVREAVDDTVGAAKGQLPVHWLLKSMVWIFLPKISRCLLYSNGLDAHGCLCLLH</sequence>
<dbReference type="Proteomes" id="UP000504607">
    <property type="component" value="Unplaced"/>
</dbReference>
<dbReference type="PANTHER" id="PTHR21022:SF42">
    <property type="entry name" value="AROGENATE DEHYDRATASE_PREPHENATE DEHYDRATASE 2, CHLOROPLASTIC"/>
    <property type="match status" value="1"/>
</dbReference>
<dbReference type="RefSeq" id="XP_029117356.1">
    <property type="nucleotide sequence ID" value="XM_029261523.1"/>
</dbReference>
<dbReference type="RefSeq" id="XP_029117354.1">
    <property type="nucleotide sequence ID" value="XM_029261521.1"/>
</dbReference>
<evidence type="ECO:0000256" key="3">
    <source>
        <dbReference type="ARBA" id="ARBA00023222"/>
    </source>
</evidence>
<evidence type="ECO:0000256" key="5">
    <source>
        <dbReference type="ARBA" id="ARBA00029440"/>
    </source>
</evidence>
<evidence type="ECO:0000313" key="11">
    <source>
        <dbReference type="RefSeq" id="XP_029117357.1"/>
    </source>
</evidence>
<evidence type="ECO:0000256" key="2">
    <source>
        <dbReference type="ARBA" id="ARBA00023141"/>
    </source>
</evidence>
<dbReference type="OrthoDB" id="1717639at2759"/>
<evidence type="ECO:0000313" key="10">
    <source>
        <dbReference type="RefSeq" id="XP_029117356.1"/>
    </source>
</evidence>
<dbReference type="SUPFAM" id="SSF53850">
    <property type="entry name" value="Periplasmic binding protein-like II"/>
    <property type="match status" value="1"/>
</dbReference>
<proteinExistence type="predicted"/>
<keyword evidence="7" id="KW-1185">Reference proteome</keyword>
<comment type="pathway">
    <text evidence="5">Amino-acid biosynthesis.</text>
</comment>
<dbReference type="RefSeq" id="XP_029117361.1">
    <property type="nucleotide sequence ID" value="XM_029261528.1"/>
</dbReference>
<keyword evidence="4" id="KW-0456">Lyase</keyword>
<dbReference type="PROSITE" id="PS51171">
    <property type="entry name" value="PREPHENATE_DEHYDR_3"/>
    <property type="match status" value="1"/>
</dbReference>
<accession>A0A8N4I603</accession>
<dbReference type="GO" id="GO:0047769">
    <property type="term" value="F:arogenate dehydratase activity"/>
    <property type="evidence" value="ECO:0007669"/>
    <property type="project" value="TreeGrafter"/>
</dbReference>
<protein>
    <submittedName>
        <fullName evidence="8 9">Arogenate dehydratase/prephenate dehydratase 2, chloroplastic-like isoform X1</fullName>
    </submittedName>
</protein>
<evidence type="ECO:0000313" key="7">
    <source>
        <dbReference type="Proteomes" id="UP000504607"/>
    </source>
</evidence>
<keyword evidence="3" id="KW-0584">Phenylalanine biosynthesis</keyword>
<evidence type="ECO:0000259" key="6">
    <source>
        <dbReference type="PROSITE" id="PS51171"/>
    </source>
</evidence>
<evidence type="ECO:0000313" key="14">
    <source>
        <dbReference type="RefSeq" id="XP_029117360.1"/>
    </source>
</evidence>
<dbReference type="RefSeq" id="XP_029117357.1">
    <property type="nucleotide sequence ID" value="XM_029261524.1"/>
</dbReference>
<dbReference type="Pfam" id="PF00800">
    <property type="entry name" value="PDT"/>
    <property type="match status" value="1"/>
</dbReference>
<evidence type="ECO:0000313" key="9">
    <source>
        <dbReference type="RefSeq" id="XP_029117355.1"/>
    </source>
</evidence>
<dbReference type="GO" id="GO:0009507">
    <property type="term" value="C:chloroplast"/>
    <property type="evidence" value="ECO:0007669"/>
    <property type="project" value="TreeGrafter"/>
</dbReference>
<reference evidence="8 9" key="1">
    <citation type="submission" date="2025-04" db="UniProtKB">
        <authorList>
            <consortium name="RefSeq"/>
        </authorList>
    </citation>
    <scope>IDENTIFICATION</scope>
</reference>
<organism evidence="7 10">
    <name type="scientific">Elaeis guineensis var. tenera</name>
    <name type="common">Oil palm</name>
    <dbReference type="NCBI Taxonomy" id="51953"/>
    <lineage>
        <taxon>Eukaryota</taxon>
        <taxon>Viridiplantae</taxon>
        <taxon>Streptophyta</taxon>
        <taxon>Embryophyta</taxon>
        <taxon>Tracheophyta</taxon>
        <taxon>Spermatophyta</taxon>
        <taxon>Magnoliopsida</taxon>
        <taxon>Liliopsida</taxon>
        <taxon>Arecaceae</taxon>
        <taxon>Arecoideae</taxon>
        <taxon>Cocoseae</taxon>
        <taxon>Elaeidinae</taxon>
        <taxon>Elaeis</taxon>
    </lineage>
</organism>
<gene>
    <name evidence="8 9 10 11 12 13 14 15" type="primary">LOC105034166</name>
</gene>
<keyword evidence="1" id="KW-0028">Amino-acid biosynthesis</keyword>
<keyword evidence="2" id="KW-0057">Aromatic amino acid biosynthesis</keyword>
<name>A0A8N4I603_ELAGV</name>
<dbReference type="InterPro" id="IPR001086">
    <property type="entry name" value="Preph_deHydtase"/>
</dbReference>
<evidence type="ECO:0000313" key="15">
    <source>
        <dbReference type="RefSeq" id="XP_029117361.1"/>
    </source>
</evidence>
<dbReference type="RefSeq" id="XP_029117358.1">
    <property type="nucleotide sequence ID" value="XM_029261525.1"/>
</dbReference>
<dbReference type="PANTHER" id="PTHR21022">
    <property type="entry name" value="PREPHENATE DEHYDRATASE P PROTEIN"/>
    <property type="match status" value="1"/>
</dbReference>
<feature type="domain" description="Prephenate dehydratase" evidence="6">
    <location>
        <begin position="67"/>
        <end position="239"/>
    </location>
</feature>
<evidence type="ECO:0000313" key="12">
    <source>
        <dbReference type="RefSeq" id="XP_029117358.1"/>
    </source>
</evidence>
<dbReference type="GO" id="GO:0009094">
    <property type="term" value="P:L-phenylalanine biosynthetic process"/>
    <property type="evidence" value="ECO:0007669"/>
    <property type="project" value="UniProtKB-KW"/>
</dbReference>
<evidence type="ECO:0000256" key="1">
    <source>
        <dbReference type="ARBA" id="ARBA00022605"/>
    </source>
</evidence>
<dbReference type="RefSeq" id="XP_029117355.1">
    <property type="nucleotide sequence ID" value="XM_029261522.1"/>
</dbReference>
<dbReference type="Gene3D" id="3.40.190.10">
    <property type="entry name" value="Periplasmic binding protein-like II"/>
    <property type="match status" value="2"/>
</dbReference>
<dbReference type="AlphaFoldDB" id="A0A8N4I603"/>